<keyword evidence="1" id="KW-0732">Signal</keyword>
<feature type="signal peptide" evidence="1">
    <location>
        <begin position="1"/>
        <end position="24"/>
    </location>
</feature>
<feature type="chain" id="PRO_5025592263" description="Secreted protein" evidence="1">
    <location>
        <begin position="25"/>
        <end position="77"/>
    </location>
</feature>
<reference evidence="2" key="1">
    <citation type="submission" date="2019-12" db="EMBL/GenBank/DDBJ databases">
        <title>An insight into the sialome of adult female Ixodes ricinus ticks feeding for 6 days.</title>
        <authorList>
            <person name="Perner J."/>
            <person name="Ribeiro J.M.C."/>
        </authorList>
    </citation>
    <scope>NUCLEOTIDE SEQUENCE</scope>
    <source>
        <strain evidence="2">Semi-engorged</strain>
        <tissue evidence="2">Salivary glands</tissue>
    </source>
</reference>
<evidence type="ECO:0008006" key="3">
    <source>
        <dbReference type="Google" id="ProtNLM"/>
    </source>
</evidence>
<organism evidence="2">
    <name type="scientific">Ixodes ricinus</name>
    <name type="common">Common tick</name>
    <name type="synonym">Acarus ricinus</name>
    <dbReference type="NCBI Taxonomy" id="34613"/>
    <lineage>
        <taxon>Eukaryota</taxon>
        <taxon>Metazoa</taxon>
        <taxon>Ecdysozoa</taxon>
        <taxon>Arthropoda</taxon>
        <taxon>Chelicerata</taxon>
        <taxon>Arachnida</taxon>
        <taxon>Acari</taxon>
        <taxon>Parasitiformes</taxon>
        <taxon>Ixodida</taxon>
        <taxon>Ixodoidea</taxon>
        <taxon>Ixodidae</taxon>
        <taxon>Ixodinae</taxon>
        <taxon>Ixodes</taxon>
    </lineage>
</organism>
<proteinExistence type="predicted"/>
<protein>
    <recommendedName>
        <fullName evidence="3">Secreted protein</fullName>
    </recommendedName>
</protein>
<evidence type="ECO:0000313" key="2">
    <source>
        <dbReference type="EMBL" id="MXU83809.1"/>
    </source>
</evidence>
<dbReference type="EMBL" id="GIFC01001726">
    <property type="protein sequence ID" value="MXU83809.1"/>
    <property type="molecule type" value="Transcribed_RNA"/>
</dbReference>
<dbReference type="AlphaFoldDB" id="A0A6B0TUU0"/>
<evidence type="ECO:0000256" key="1">
    <source>
        <dbReference type="SAM" id="SignalP"/>
    </source>
</evidence>
<accession>A0A6B0TUU0</accession>
<sequence length="77" mass="8961">MRQGWWGTTARLTLRCWLSQQLSASASEEQRGARHWCSLSTRREFYFWHGTIRRNRVMAVIEQGALQISGCIAEHPV</sequence>
<name>A0A6B0TUU0_IXORI</name>